<dbReference type="PROSITE" id="PS50097">
    <property type="entry name" value="BTB"/>
    <property type="match status" value="1"/>
</dbReference>
<evidence type="ECO:0000256" key="6">
    <source>
        <dbReference type="PROSITE-ProRule" id="PRU00221"/>
    </source>
</evidence>
<protein>
    <recommendedName>
        <fullName evidence="7">BTB domain-containing protein</fullName>
    </recommendedName>
</protein>
<dbReference type="PROSITE" id="PS50082">
    <property type="entry name" value="WD_REPEATS_2"/>
    <property type="match status" value="3"/>
</dbReference>
<comment type="subcellular location">
    <subcellularLocation>
        <location evidence="1">Cytoplasm</location>
    </subcellularLocation>
</comment>
<dbReference type="SUPFAM" id="SSF50978">
    <property type="entry name" value="WD40 repeat-like"/>
    <property type="match status" value="1"/>
</dbReference>
<dbReference type="InterPro" id="IPR000210">
    <property type="entry name" value="BTB/POZ_dom"/>
</dbReference>
<feature type="repeat" description="WD" evidence="6">
    <location>
        <begin position="253"/>
        <end position="275"/>
    </location>
</feature>
<dbReference type="InterPro" id="IPR036322">
    <property type="entry name" value="WD40_repeat_dom_sf"/>
</dbReference>
<dbReference type="PROSITE" id="PS50294">
    <property type="entry name" value="WD_REPEATS_REGION"/>
    <property type="match status" value="2"/>
</dbReference>
<comment type="similarity">
    <text evidence="5">Belongs to the WD repeat MORG1 family.</text>
</comment>
<keyword evidence="2" id="KW-0963">Cytoplasm</keyword>
<evidence type="ECO:0000259" key="7">
    <source>
        <dbReference type="PROSITE" id="PS50097"/>
    </source>
</evidence>
<dbReference type="Proteomes" id="UP000245764">
    <property type="component" value="Chromosome 8"/>
</dbReference>
<dbReference type="EMBL" id="LT854260">
    <property type="protein sequence ID" value="SMR56726.1"/>
    <property type="molecule type" value="Genomic_DNA"/>
</dbReference>
<dbReference type="Gene3D" id="3.30.710.10">
    <property type="entry name" value="Potassium Channel Kv1.1, Chain A"/>
    <property type="match status" value="1"/>
</dbReference>
<dbReference type="PANTHER" id="PTHR22842">
    <property type="entry name" value="WD40 REPEAT PROTEIN"/>
    <property type="match status" value="1"/>
</dbReference>
<dbReference type="CDD" id="cd00200">
    <property type="entry name" value="WD40"/>
    <property type="match status" value="1"/>
</dbReference>
<name>A0A2H1GT40_ZYMTR</name>
<dbReference type="InterPro" id="IPR011333">
    <property type="entry name" value="SKP1/BTB/POZ_sf"/>
</dbReference>
<evidence type="ECO:0000313" key="9">
    <source>
        <dbReference type="Proteomes" id="UP000245764"/>
    </source>
</evidence>
<dbReference type="SUPFAM" id="SSF54695">
    <property type="entry name" value="POZ domain"/>
    <property type="match status" value="1"/>
</dbReference>
<dbReference type="InterPro" id="IPR051980">
    <property type="entry name" value="WD_repeat_MORG1"/>
</dbReference>
<dbReference type="InterPro" id="IPR019775">
    <property type="entry name" value="WD40_repeat_CS"/>
</dbReference>
<feature type="repeat" description="WD" evidence="6">
    <location>
        <begin position="103"/>
        <end position="138"/>
    </location>
</feature>
<organism evidence="8 9">
    <name type="scientific">Zymoseptoria tritici ST99CH_1E4</name>
    <dbReference type="NCBI Taxonomy" id="1276532"/>
    <lineage>
        <taxon>Eukaryota</taxon>
        <taxon>Fungi</taxon>
        <taxon>Dikarya</taxon>
        <taxon>Ascomycota</taxon>
        <taxon>Pezizomycotina</taxon>
        <taxon>Dothideomycetes</taxon>
        <taxon>Dothideomycetidae</taxon>
        <taxon>Mycosphaerellales</taxon>
        <taxon>Mycosphaerellaceae</taxon>
        <taxon>Zymoseptoria</taxon>
    </lineage>
</organism>
<dbReference type="GO" id="GO:0005737">
    <property type="term" value="C:cytoplasm"/>
    <property type="evidence" value="ECO:0007669"/>
    <property type="project" value="UniProtKB-SubCell"/>
</dbReference>
<dbReference type="PRINTS" id="PR00320">
    <property type="entry name" value="GPROTEINBRPT"/>
</dbReference>
<feature type="domain" description="BTB" evidence="7">
    <location>
        <begin position="330"/>
        <end position="400"/>
    </location>
</feature>
<evidence type="ECO:0000256" key="5">
    <source>
        <dbReference type="ARBA" id="ARBA00038145"/>
    </source>
</evidence>
<evidence type="ECO:0000313" key="8">
    <source>
        <dbReference type="EMBL" id="SMR56726.1"/>
    </source>
</evidence>
<dbReference type="GO" id="GO:0071013">
    <property type="term" value="C:catalytic step 2 spliceosome"/>
    <property type="evidence" value="ECO:0007669"/>
    <property type="project" value="TreeGrafter"/>
</dbReference>
<keyword evidence="4" id="KW-0677">Repeat</keyword>
<proteinExistence type="inferred from homology"/>
<dbReference type="InterPro" id="IPR015943">
    <property type="entry name" value="WD40/YVTN_repeat-like_dom_sf"/>
</dbReference>
<evidence type="ECO:0000256" key="4">
    <source>
        <dbReference type="ARBA" id="ARBA00022737"/>
    </source>
</evidence>
<accession>A0A2H1GT40</accession>
<evidence type="ECO:0000256" key="2">
    <source>
        <dbReference type="ARBA" id="ARBA00022490"/>
    </source>
</evidence>
<sequence>MPSSNQSFPTTRLATIPVSASPIHALTYSSGAGQYLLTGSSDRLIRLYNPASRSTSAIQTYSAHGYPVLDLCVSEDNSRFASVGGDKTVFYWDVATAVTVRRFLGHSARVESCAFGGEGDGVLLTGGLDGTVKVWDLKGRDSRPVMTLSEAGDAVGCIAVRGGEVFVGSVDGRVRVYDLAAGEAVVDCVAPGVGVTSLSVMRGGEGYLAGTLGSELRLMDRRSGGLLQRFGGEGFVNRELRCRSCLAGGDGWVVSGSEDGSVWVWDVGSGEVVERVWHKEEGSAGGGGGGGKSASKDVSPPLAAYMVKRKRSETMGTMDDVEKLANSFIDDYLVSVELEDGGAFKVQSALLNGASAYFRSALKGGFQESGSRILRIPGCSTETFKIILYWIYDGRMPRSCEEALARFRNHRDARVEEAFAFQLILVRLWLASDMLLMPRLQNNTMRCLRSILQSTTISADAMREAFEIDPSSHLCRALLQEANRDFLNINNAYLGTDMDAFGRIPGFMAAVFAATRECEEAEMDRCSHAHVVLIYNRDDDEDFYVAESSTNDDGGSQVPDFS</sequence>
<dbReference type="InterPro" id="IPR001680">
    <property type="entry name" value="WD40_rpt"/>
</dbReference>
<dbReference type="PROSITE" id="PS00678">
    <property type="entry name" value="WD_REPEATS_1"/>
    <property type="match status" value="1"/>
</dbReference>
<dbReference type="CDD" id="cd18186">
    <property type="entry name" value="BTB_POZ_ZBTB_KLHL-like"/>
    <property type="match status" value="1"/>
</dbReference>
<dbReference type="Pfam" id="PF00400">
    <property type="entry name" value="WD40"/>
    <property type="match status" value="4"/>
</dbReference>
<dbReference type="GO" id="GO:0000398">
    <property type="term" value="P:mRNA splicing, via spliceosome"/>
    <property type="evidence" value="ECO:0007669"/>
    <property type="project" value="TreeGrafter"/>
</dbReference>
<dbReference type="InterPro" id="IPR020472">
    <property type="entry name" value="WD40_PAC1"/>
</dbReference>
<keyword evidence="3 6" id="KW-0853">WD repeat</keyword>
<dbReference type="PANTHER" id="PTHR22842:SF3">
    <property type="entry name" value="WD REPEAT DOMAIN-CONTAINING PROTEIN 83"/>
    <property type="match status" value="1"/>
</dbReference>
<evidence type="ECO:0000256" key="1">
    <source>
        <dbReference type="ARBA" id="ARBA00004496"/>
    </source>
</evidence>
<gene>
    <name evidence="8" type="ORF">ZT1E4_G8323</name>
</gene>
<dbReference type="AlphaFoldDB" id="A0A2H1GT40"/>
<evidence type="ECO:0000256" key="3">
    <source>
        <dbReference type="ARBA" id="ARBA00022574"/>
    </source>
</evidence>
<dbReference type="Pfam" id="PF00651">
    <property type="entry name" value="BTB"/>
    <property type="match status" value="1"/>
</dbReference>
<feature type="repeat" description="WD" evidence="6">
    <location>
        <begin position="61"/>
        <end position="102"/>
    </location>
</feature>
<dbReference type="SMART" id="SM00320">
    <property type="entry name" value="WD40"/>
    <property type="match status" value="5"/>
</dbReference>
<dbReference type="Gene3D" id="2.130.10.10">
    <property type="entry name" value="YVTN repeat-like/Quinoprotein amine dehydrogenase"/>
    <property type="match status" value="1"/>
</dbReference>
<reference evidence="9" key="1">
    <citation type="submission" date="2017-05" db="EMBL/GenBank/DDBJ databases">
        <authorList>
            <person name="Song R."/>
            <person name="Chenine A.L."/>
            <person name="Ruprecht R.M."/>
        </authorList>
    </citation>
    <scope>NUCLEOTIDE SEQUENCE [LARGE SCALE GENOMIC DNA]</scope>
</reference>